<keyword evidence="5 8" id="KW-0808">Transferase</keyword>
<dbReference type="InterPro" id="IPR000836">
    <property type="entry name" value="PRTase_dom"/>
</dbReference>
<keyword evidence="10" id="KW-0460">Magnesium</keyword>
<dbReference type="InterPro" id="IPR017932">
    <property type="entry name" value="GATase_2_dom"/>
</dbReference>
<comment type="pathway">
    <text evidence="1 8">Purine metabolism; IMP biosynthesis via de novo pathway; N(1)-(5-phospho-D-ribosyl)glycinamide from 5-phospho-alpha-D-ribose 1-diphosphate: step 1/2.</text>
</comment>
<evidence type="ECO:0000256" key="3">
    <source>
        <dbReference type="ARBA" id="ARBA00011941"/>
    </source>
</evidence>
<evidence type="ECO:0000256" key="5">
    <source>
        <dbReference type="ARBA" id="ARBA00022679"/>
    </source>
</evidence>
<dbReference type="UniPathway" id="UPA00074">
    <property type="reaction ID" value="UER00124"/>
</dbReference>
<evidence type="ECO:0000256" key="8">
    <source>
        <dbReference type="PIRNR" id="PIRNR000485"/>
    </source>
</evidence>
<comment type="cofactor">
    <cofactor evidence="11">
        <name>[4Fe-4S] cluster</name>
        <dbReference type="ChEBI" id="CHEBI:49883"/>
    </cofactor>
    <text evidence="11">Binds 1 [4Fe-4S] cluster per subunit.</text>
</comment>
<feature type="binding site" evidence="11">
    <location>
        <position position="247"/>
    </location>
    <ligand>
        <name>[4Fe-4S] cluster</name>
        <dbReference type="ChEBI" id="CHEBI:49883"/>
    </ligand>
</feature>
<keyword evidence="7" id="KW-0315">Glutamine amidotransferase</keyword>
<feature type="domain" description="Glutamine amidotransferase type-2" evidence="12">
    <location>
        <begin position="10"/>
        <end position="231"/>
    </location>
</feature>
<feature type="binding site" evidence="10">
    <location>
        <position position="305"/>
    </location>
    <ligand>
        <name>Mg(2+)</name>
        <dbReference type="ChEBI" id="CHEBI:18420"/>
    </ligand>
</feature>
<keyword evidence="10" id="KW-0479">Metal-binding</keyword>
<evidence type="ECO:0000256" key="11">
    <source>
        <dbReference type="PIRSR" id="PIRSR000485-3"/>
    </source>
</evidence>
<dbReference type="SUPFAM" id="SSF53271">
    <property type="entry name" value="PRTase-like"/>
    <property type="match status" value="1"/>
</dbReference>
<dbReference type="SUPFAM" id="SSF56235">
    <property type="entry name" value="N-terminal nucleophile aminohydrolases (Ntn hydrolases)"/>
    <property type="match status" value="1"/>
</dbReference>
<dbReference type="InterPro" id="IPR029057">
    <property type="entry name" value="PRTase-like"/>
</dbReference>
<dbReference type="EMBL" id="MGAL01000009">
    <property type="protein sequence ID" value="OGK48931.1"/>
    <property type="molecule type" value="Genomic_DNA"/>
</dbReference>
<evidence type="ECO:0000259" key="12">
    <source>
        <dbReference type="PROSITE" id="PS51278"/>
    </source>
</evidence>
<feature type="active site" description="Nucleophile" evidence="9">
    <location>
        <position position="10"/>
    </location>
</feature>
<evidence type="ECO:0000313" key="13">
    <source>
        <dbReference type="EMBL" id="OGK48931.1"/>
    </source>
</evidence>
<name>A0A1F7J007_9BACT</name>
<gene>
    <name evidence="13" type="ORF">A3A93_02460</name>
</gene>
<evidence type="ECO:0000256" key="6">
    <source>
        <dbReference type="ARBA" id="ARBA00022755"/>
    </source>
</evidence>
<reference evidence="13 14" key="1">
    <citation type="journal article" date="2016" name="Nat. Commun.">
        <title>Thousands of microbial genomes shed light on interconnected biogeochemical processes in an aquifer system.</title>
        <authorList>
            <person name="Anantharaman K."/>
            <person name="Brown C.T."/>
            <person name="Hug L.A."/>
            <person name="Sharon I."/>
            <person name="Castelle C.J."/>
            <person name="Probst A.J."/>
            <person name="Thomas B.C."/>
            <person name="Singh A."/>
            <person name="Wilkins M.J."/>
            <person name="Karaoz U."/>
            <person name="Brodie E.L."/>
            <person name="Williams K.H."/>
            <person name="Hubbard S.S."/>
            <person name="Banfield J.F."/>
        </authorList>
    </citation>
    <scope>NUCLEOTIDE SEQUENCE [LARGE SCALE GENOMIC DNA]</scope>
</reference>
<dbReference type="PROSITE" id="PS51278">
    <property type="entry name" value="GATASE_TYPE_2"/>
    <property type="match status" value="1"/>
</dbReference>
<accession>A0A1F7J007</accession>
<protein>
    <recommendedName>
        <fullName evidence="3 8">Amidophosphoribosyltransferase</fullName>
        <shortName evidence="8">ATase</shortName>
        <ecNumber evidence="3 8">2.4.2.14</ecNumber>
    </recommendedName>
    <alternativeName>
        <fullName evidence="8">Glutamine phosphoribosylpyrophosphate amidotransferase</fullName>
    </alternativeName>
</protein>
<feature type="binding site" evidence="11">
    <location>
        <position position="481"/>
    </location>
    <ligand>
        <name>[4Fe-4S] cluster</name>
        <dbReference type="ChEBI" id="CHEBI:49883"/>
    </ligand>
</feature>
<evidence type="ECO:0000256" key="10">
    <source>
        <dbReference type="PIRSR" id="PIRSR000485-2"/>
    </source>
</evidence>
<keyword evidence="11" id="KW-0408">Iron</keyword>
<comment type="catalytic activity">
    <reaction evidence="8">
        <text>5-phospho-beta-D-ribosylamine + L-glutamate + diphosphate = 5-phospho-alpha-D-ribose 1-diphosphate + L-glutamine + H2O</text>
        <dbReference type="Rhea" id="RHEA:14905"/>
        <dbReference type="ChEBI" id="CHEBI:15377"/>
        <dbReference type="ChEBI" id="CHEBI:29985"/>
        <dbReference type="ChEBI" id="CHEBI:33019"/>
        <dbReference type="ChEBI" id="CHEBI:58017"/>
        <dbReference type="ChEBI" id="CHEBI:58359"/>
        <dbReference type="ChEBI" id="CHEBI:58681"/>
        <dbReference type="EC" id="2.4.2.14"/>
    </reaction>
</comment>
<comment type="caution">
    <text evidence="13">The sequence shown here is derived from an EMBL/GenBank/DDBJ whole genome shotgun (WGS) entry which is preliminary data.</text>
</comment>
<sequence>MSEELTQEKCGIVALFSKEYTSQLILTLQATVGVQHRGTHGAGTVFKTKKGLVKFTGTGLLREIFTPSLVKKLQKPSRWLIMHSRYGTSGDYRKENLQPCIFKSKEGHEVAVAHNGEFVNMQTFASKLPVKLPKNISDTYIFALLLANAKGRNWNEKLLSTLDSVKGSYGLIVGVGENIYAARDNHGIRPLCIGTLNGHWLIASETHAFDKVGAKVLREIKRGEVVRITKNGMEVIRRGTKTKKHFCEFEWAYFSRPDSLLSTNGDDDTPSKWLSITTFRERCGAELAREAPIRNATFIVGVPDSGISMTMGYANALDIPYRQVIVRDHYDPEGDQRLFMRDDQMKKIRKKVLGKLSLVPEPAIWKGSIVVIGDDSIVRGNVSMQITKAIFAMGAAEVHWIVGYPPVIKPCHLGVSIRTQEELIAARHNGDVKKISKEIGATSIKYISPASFVRARLNSKYFNKPQNPLEVFLQNDGCGGCITGLYPIDKKGNEYESKNMTI</sequence>
<dbReference type="InterPro" id="IPR005854">
    <property type="entry name" value="PurF"/>
</dbReference>
<dbReference type="EC" id="2.4.2.14" evidence="3 8"/>
<dbReference type="AlphaFoldDB" id="A0A1F7J007"/>
<dbReference type="GO" id="GO:0046872">
    <property type="term" value="F:metal ion binding"/>
    <property type="evidence" value="ECO:0007669"/>
    <property type="project" value="UniProtKB-KW"/>
</dbReference>
<keyword evidence="6 8" id="KW-0658">Purine biosynthesis</keyword>
<evidence type="ECO:0000313" key="14">
    <source>
        <dbReference type="Proteomes" id="UP000177141"/>
    </source>
</evidence>
<dbReference type="Proteomes" id="UP000177141">
    <property type="component" value="Unassembled WGS sequence"/>
</dbReference>
<dbReference type="PANTHER" id="PTHR11907">
    <property type="entry name" value="AMIDOPHOSPHORIBOSYLTRANSFERASE"/>
    <property type="match status" value="1"/>
</dbReference>
<keyword evidence="4 8" id="KW-0328">Glycosyltransferase</keyword>
<comment type="similarity">
    <text evidence="2 8">In the C-terminal section; belongs to the purine/pyrimidine phosphoribosyltransferase family.</text>
</comment>
<dbReference type="InterPro" id="IPR029055">
    <property type="entry name" value="Ntn_hydrolases_N"/>
</dbReference>
<dbReference type="Gene3D" id="3.60.20.10">
    <property type="entry name" value="Glutamine Phosphoribosylpyrophosphate, subunit 1, domain 1"/>
    <property type="match status" value="1"/>
</dbReference>
<feature type="binding site" evidence="11">
    <location>
        <position position="411"/>
    </location>
    <ligand>
        <name>[4Fe-4S] cluster</name>
        <dbReference type="ChEBI" id="CHEBI:49883"/>
    </ligand>
</feature>
<comment type="cofactor">
    <cofactor evidence="10">
        <name>Mg(2+)</name>
        <dbReference type="ChEBI" id="CHEBI:18420"/>
    </cofactor>
    <text evidence="10">Binds 1 Mg(2+) ion per subunit.</text>
</comment>
<dbReference type="GO" id="GO:0051536">
    <property type="term" value="F:iron-sulfur cluster binding"/>
    <property type="evidence" value="ECO:0007669"/>
    <property type="project" value="UniProtKB-KW"/>
</dbReference>
<dbReference type="PIRSF" id="PIRSF000485">
    <property type="entry name" value="Amd_phspho_trans"/>
    <property type="match status" value="1"/>
</dbReference>
<dbReference type="GO" id="GO:0006189">
    <property type="term" value="P:'de novo' IMP biosynthetic process"/>
    <property type="evidence" value="ECO:0007669"/>
    <property type="project" value="UniProtKB-UniPathway"/>
</dbReference>
<organism evidence="13 14">
    <name type="scientific">Candidatus Roizmanbacteria bacterium RIFCSPLOWO2_01_FULL_38_12</name>
    <dbReference type="NCBI Taxonomy" id="1802061"/>
    <lineage>
        <taxon>Bacteria</taxon>
        <taxon>Candidatus Roizmaniibacteriota</taxon>
    </lineage>
</organism>
<dbReference type="CDD" id="cd06223">
    <property type="entry name" value="PRTases_typeI"/>
    <property type="match status" value="1"/>
</dbReference>
<proteinExistence type="inferred from homology"/>
<dbReference type="Pfam" id="PF13537">
    <property type="entry name" value="GATase_7"/>
    <property type="match status" value="1"/>
</dbReference>
<evidence type="ECO:0000256" key="1">
    <source>
        <dbReference type="ARBA" id="ARBA00005209"/>
    </source>
</evidence>
<feature type="binding site" evidence="11">
    <location>
        <position position="478"/>
    </location>
    <ligand>
        <name>[4Fe-4S] cluster</name>
        <dbReference type="ChEBI" id="CHEBI:49883"/>
    </ligand>
</feature>
<evidence type="ECO:0000256" key="2">
    <source>
        <dbReference type="ARBA" id="ARBA00010138"/>
    </source>
</evidence>
<feature type="binding site" evidence="10">
    <location>
        <position position="375"/>
    </location>
    <ligand>
        <name>Mg(2+)</name>
        <dbReference type="ChEBI" id="CHEBI:18420"/>
    </ligand>
</feature>
<feature type="binding site" evidence="10">
    <location>
        <position position="374"/>
    </location>
    <ligand>
        <name>Mg(2+)</name>
        <dbReference type="ChEBI" id="CHEBI:18420"/>
    </ligand>
</feature>
<evidence type="ECO:0000256" key="4">
    <source>
        <dbReference type="ARBA" id="ARBA00022676"/>
    </source>
</evidence>
<dbReference type="STRING" id="1802061.A3A93_02460"/>
<dbReference type="GO" id="GO:0009113">
    <property type="term" value="P:purine nucleobase biosynthetic process"/>
    <property type="evidence" value="ECO:0007669"/>
    <property type="project" value="InterPro"/>
</dbReference>
<dbReference type="Gene3D" id="3.40.50.2020">
    <property type="match status" value="1"/>
</dbReference>
<evidence type="ECO:0000256" key="7">
    <source>
        <dbReference type="ARBA" id="ARBA00022962"/>
    </source>
</evidence>
<dbReference type="GO" id="GO:0004044">
    <property type="term" value="F:amidophosphoribosyltransferase activity"/>
    <property type="evidence" value="ECO:0007669"/>
    <property type="project" value="UniProtKB-EC"/>
</dbReference>
<keyword evidence="11" id="KW-0411">Iron-sulfur</keyword>
<evidence type="ECO:0000256" key="9">
    <source>
        <dbReference type="PIRSR" id="PIRSR000485-1"/>
    </source>
</evidence>